<dbReference type="EMBL" id="JH711575">
    <property type="protein sequence ID" value="EIW84550.1"/>
    <property type="molecule type" value="Genomic_DNA"/>
</dbReference>
<dbReference type="Gene3D" id="1.20.1280.50">
    <property type="match status" value="1"/>
</dbReference>
<sequence length="481" mass="53937">MPFKSESSATLHVIGNLLPTLALEVTATVHTPFTPYARMNHSVTTASETCQVRAIVDTLSSMVEDAKAIFSEVSRLINVLEDSLGYHSRLVSSVPRIPVELLSEIFSLSQTSVIPHHNTGLLPVLPHSLSVVTGPSGSLNVAQVCSKWRDIAINTPKLWNMVGIVLQGEFLSYKDIPCPYEPLKRAGQLPMFVTLDVSNLGMLNLEQDSYEYFQVPNPTYDTIRGIDVLSRQVHVIPLSHWISQFSSITRLSLHNVELARLVALHGVVGLGDFFDRLTHLHVHVKNRLDLDGFLRYRTWENVTSLTLDTTHSTCWSAVYVQFLFRNFPNLLELFLATWQTEFGQVDDKITARTLRSFALVTGPRCDPPEEFNPEGPLRLLDSLTIPSLRDLVLTAPPSGDLGFVSRFLMRSGCSLSSLTFVNFSEERDVFAHTEDSSIRHAGDIVREEFGIPSVEFSFSLGESRIYQEAKERWYDVDGWST</sequence>
<name>A0A5M3MZH5_CONPW</name>
<reference evidence="2" key="1">
    <citation type="journal article" date="2012" name="Science">
        <title>The Paleozoic origin of enzymatic lignin decomposition reconstructed from 31 fungal genomes.</title>
        <authorList>
            <person name="Floudas D."/>
            <person name="Binder M."/>
            <person name="Riley R."/>
            <person name="Barry K."/>
            <person name="Blanchette R.A."/>
            <person name="Henrissat B."/>
            <person name="Martinez A.T."/>
            <person name="Otillar R."/>
            <person name="Spatafora J.W."/>
            <person name="Yadav J.S."/>
            <person name="Aerts A."/>
            <person name="Benoit I."/>
            <person name="Boyd A."/>
            <person name="Carlson A."/>
            <person name="Copeland A."/>
            <person name="Coutinho P.M."/>
            <person name="de Vries R.P."/>
            <person name="Ferreira P."/>
            <person name="Findley K."/>
            <person name="Foster B."/>
            <person name="Gaskell J."/>
            <person name="Glotzer D."/>
            <person name="Gorecki P."/>
            <person name="Heitman J."/>
            <person name="Hesse C."/>
            <person name="Hori C."/>
            <person name="Igarashi K."/>
            <person name="Jurgens J.A."/>
            <person name="Kallen N."/>
            <person name="Kersten P."/>
            <person name="Kohler A."/>
            <person name="Kuees U."/>
            <person name="Kumar T.K.A."/>
            <person name="Kuo A."/>
            <person name="LaButti K."/>
            <person name="Larrondo L.F."/>
            <person name="Lindquist E."/>
            <person name="Ling A."/>
            <person name="Lombard V."/>
            <person name="Lucas S."/>
            <person name="Lundell T."/>
            <person name="Martin R."/>
            <person name="McLaughlin D.J."/>
            <person name="Morgenstern I."/>
            <person name="Morin E."/>
            <person name="Murat C."/>
            <person name="Nagy L.G."/>
            <person name="Nolan M."/>
            <person name="Ohm R.A."/>
            <person name="Patyshakuliyeva A."/>
            <person name="Rokas A."/>
            <person name="Ruiz-Duenas F.J."/>
            <person name="Sabat G."/>
            <person name="Salamov A."/>
            <person name="Samejima M."/>
            <person name="Schmutz J."/>
            <person name="Slot J.C."/>
            <person name="St John F."/>
            <person name="Stenlid J."/>
            <person name="Sun H."/>
            <person name="Sun S."/>
            <person name="Syed K."/>
            <person name="Tsang A."/>
            <person name="Wiebenga A."/>
            <person name="Young D."/>
            <person name="Pisabarro A."/>
            <person name="Eastwood D.C."/>
            <person name="Martin F."/>
            <person name="Cullen D."/>
            <person name="Grigoriev I.V."/>
            <person name="Hibbett D.S."/>
        </authorList>
    </citation>
    <scope>NUCLEOTIDE SEQUENCE [LARGE SCALE GENOMIC DNA]</scope>
    <source>
        <strain evidence="2">RWD-64-598 SS2</strain>
    </source>
</reference>
<dbReference type="GeneID" id="19202881"/>
<gene>
    <name evidence="1" type="ORF">CONPUDRAFT_151567</name>
</gene>
<organism evidence="1 2">
    <name type="scientific">Coniophora puteana (strain RWD-64-598)</name>
    <name type="common">Brown rot fungus</name>
    <dbReference type="NCBI Taxonomy" id="741705"/>
    <lineage>
        <taxon>Eukaryota</taxon>
        <taxon>Fungi</taxon>
        <taxon>Dikarya</taxon>
        <taxon>Basidiomycota</taxon>
        <taxon>Agaricomycotina</taxon>
        <taxon>Agaricomycetes</taxon>
        <taxon>Agaricomycetidae</taxon>
        <taxon>Boletales</taxon>
        <taxon>Coniophorineae</taxon>
        <taxon>Coniophoraceae</taxon>
        <taxon>Coniophora</taxon>
    </lineage>
</organism>
<protein>
    <submittedName>
        <fullName evidence="1">Uncharacterized protein</fullName>
    </submittedName>
</protein>
<comment type="caution">
    <text evidence="1">The sequence shown here is derived from an EMBL/GenBank/DDBJ whole genome shotgun (WGS) entry which is preliminary data.</text>
</comment>
<dbReference type="Proteomes" id="UP000053558">
    <property type="component" value="Unassembled WGS sequence"/>
</dbReference>
<keyword evidence="2" id="KW-1185">Reference proteome</keyword>
<dbReference type="RefSeq" id="XP_007766218.1">
    <property type="nucleotide sequence ID" value="XM_007768028.1"/>
</dbReference>
<dbReference type="KEGG" id="cput:CONPUDRAFT_151567"/>
<dbReference type="AlphaFoldDB" id="A0A5M3MZH5"/>
<evidence type="ECO:0000313" key="1">
    <source>
        <dbReference type="EMBL" id="EIW84550.1"/>
    </source>
</evidence>
<proteinExistence type="predicted"/>
<dbReference type="OrthoDB" id="2269034at2759"/>
<accession>A0A5M3MZH5</accession>
<evidence type="ECO:0000313" key="2">
    <source>
        <dbReference type="Proteomes" id="UP000053558"/>
    </source>
</evidence>